<dbReference type="Pfam" id="PF00126">
    <property type="entry name" value="HTH_1"/>
    <property type="match status" value="1"/>
</dbReference>
<dbReference type="PROSITE" id="PS50931">
    <property type="entry name" value="HTH_LYSR"/>
    <property type="match status" value="1"/>
</dbReference>
<gene>
    <name evidence="6" type="ORF">ABS311_12025</name>
</gene>
<dbReference type="Pfam" id="PF03466">
    <property type="entry name" value="LysR_substrate"/>
    <property type="match status" value="1"/>
</dbReference>
<evidence type="ECO:0000256" key="1">
    <source>
        <dbReference type="ARBA" id="ARBA00009437"/>
    </source>
</evidence>
<evidence type="ECO:0000313" key="7">
    <source>
        <dbReference type="Proteomes" id="UP001467690"/>
    </source>
</evidence>
<keyword evidence="7" id="KW-1185">Reference proteome</keyword>
<dbReference type="InterPro" id="IPR036390">
    <property type="entry name" value="WH_DNA-bd_sf"/>
</dbReference>
<dbReference type="EMBL" id="JBELOE010000216">
    <property type="protein sequence ID" value="MER2492603.1"/>
    <property type="molecule type" value="Genomic_DNA"/>
</dbReference>
<keyword evidence="3" id="KW-0238">DNA-binding</keyword>
<evidence type="ECO:0000256" key="4">
    <source>
        <dbReference type="ARBA" id="ARBA00023163"/>
    </source>
</evidence>
<proteinExistence type="inferred from homology"/>
<dbReference type="RefSeq" id="WP_143871938.1">
    <property type="nucleotide sequence ID" value="NZ_CP041660.1"/>
</dbReference>
<dbReference type="Proteomes" id="UP001467690">
    <property type="component" value="Unassembled WGS sequence"/>
</dbReference>
<dbReference type="Gene3D" id="1.10.10.10">
    <property type="entry name" value="Winged helix-like DNA-binding domain superfamily/Winged helix DNA-binding domain"/>
    <property type="match status" value="1"/>
</dbReference>
<keyword evidence="4" id="KW-0804">Transcription</keyword>
<evidence type="ECO:0000259" key="5">
    <source>
        <dbReference type="PROSITE" id="PS50931"/>
    </source>
</evidence>
<feature type="domain" description="HTH lysR-type" evidence="5">
    <location>
        <begin position="6"/>
        <end position="63"/>
    </location>
</feature>
<evidence type="ECO:0000313" key="6">
    <source>
        <dbReference type="EMBL" id="MER2492603.1"/>
    </source>
</evidence>
<name>A0ABV1RI36_9ALTE</name>
<dbReference type="InterPro" id="IPR036388">
    <property type="entry name" value="WH-like_DNA-bd_sf"/>
</dbReference>
<accession>A0ABV1RI36</accession>
<comment type="similarity">
    <text evidence="1">Belongs to the LysR transcriptional regulatory family.</text>
</comment>
<reference evidence="6 7" key="1">
    <citation type="submission" date="2024-06" db="EMBL/GenBank/DDBJ databases">
        <authorList>
            <person name="Chen R.Y."/>
        </authorList>
    </citation>
    <scope>NUCLEOTIDE SEQUENCE [LARGE SCALE GENOMIC DNA]</scope>
    <source>
        <strain evidence="6 7">D2</strain>
    </source>
</reference>
<dbReference type="InterPro" id="IPR005119">
    <property type="entry name" value="LysR_subst-bd"/>
</dbReference>
<dbReference type="SUPFAM" id="SSF46785">
    <property type="entry name" value="Winged helix' DNA-binding domain"/>
    <property type="match status" value="1"/>
</dbReference>
<protein>
    <submittedName>
        <fullName evidence="6">LysR family transcriptional regulator</fullName>
    </submittedName>
</protein>
<sequence>MKLPKTTLEQWVTFLTVLEEGGFSAAAERLNKSQSSISYNIKNLNSALPQPVMQLVGRKAQLSKSGEALQRKAKTLVELANSIEMAAQNLAQGYESDITLAIDAIVHHPSIFETLADFSDNYPQIRIKILETTLSATDEALLERQADLVFSPRIPPGFLGTPVGEVKMVAVARYDHSIFRKGEQISESELRQFRQIVIRDSGLRRNQDAGWLGAEQRWTVTNINTSIDAVKSGIGFAFLPVSFIKDELAQQQLKRIPLQNNAERVIPIYLIQAEPDCAGMGTQALFKHFVEHLKSI</sequence>
<keyword evidence="2" id="KW-0805">Transcription regulation</keyword>
<comment type="caution">
    <text evidence="6">The sequence shown here is derived from an EMBL/GenBank/DDBJ whole genome shotgun (WGS) entry which is preliminary data.</text>
</comment>
<dbReference type="PANTHER" id="PTHR30126">
    <property type="entry name" value="HTH-TYPE TRANSCRIPTIONAL REGULATOR"/>
    <property type="match status" value="1"/>
</dbReference>
<dbReference type="Gene3D" id="3.40.190.290">
    <property type="match status" value="1"/>
</dbReference>
<dbReference type="InterPro" id="IPR000847">
    <property type="entry name" value="LysR_HTH_N"/>
</dbReference>
<dbReference type="PANTHER" id="PTHR30126:SF88">
    <property type="entry name" value="TRANSCRIPTIONAL REGULATOR-RELATED"/>
    <property type="match status" value="1"/>
</dbReference>
<evidence type="ECO:0000256" key="3">
    <source>
        <dbReference type="ARBA" id="ARBA00023125"/>
    </source>
</evidence>
<organism evidence="6 7">
    <name type="scientific">Catenovulum sediminis</name>
    <dbReference type="NCBI Taxonomy" id="1740262"/>
    <lineage>
        <taxon>Bacteria</taxon>
        <taxon>Pseudomonadati</taxon>
        <taxon>Pseudomonadota</taxon>
        <taxon>Gammaproteobacteria</taxon>
        <taxon>Alteromonadales</taxon>
        <taxon>Alteromonadaceae</taxon>
        <taxon>Catenovulum</taxon>
    </lineage>
</organism>
<dbReference type="SUPFAM" id="SSF53850">
    <property type="entry name" value="Periplasmic binding protein-like II"/>
    <property type="match status" value="1"/>
</dbReference>
<evidence type="ECO:0000256" key="2">
    <source>
        <dbReference type="ARBA" id="ARBA00023015"/>
    </source>
</evidence>